<protein>
    <recommendedName>
        <fullName evidence="10 13">4-hydroxy-tetrahydrodipicolinate reductase</fullName>
        <shortName evidence="13">HTPA reductase</shortName>
        <ecNumber evidence="10 13">1.17.1.8</ecNumber>
    </recommendedName>
</protein>
<comment type="subunit">
    <text evidence="13">Homotetramer.</text>
</comment>
<accession>A0A068NJI5</accession>
<feature type="binding site" evidence="13">
    <location>
        <begin position="125"/>
        <end position="128"/>
    </location>
    <ligand>
        <name>NAD(+)</name>
        <dbReference type="ChEBI" id="CHEBI:57540"/>
    </ligand>
</feature>
<reference evidence="16 17" key="1">
    <citation type="journal article" date="2014" name="PLoS ONE">
        <title>The first complete genome sequence of the class fimbriimonadia in the phylum armatimonadetes.</title>
        <authorList>
            <person name="Hu Z.Y."/>
            <person name="Wang Y.Z."/>
            <person name="Im W.T."/>
            <person name="Wang S.Y."/>
            <person name="Zhao G.P."/>
            <person name="Zheng H.J."/>
            <person name="Quan Z.X."/>
        </authorList>
    </citation>
    <scope>NUCLEOTIDE SEQUENCE [LARGE SCALE GENOMIC DNA]</scope>
    <source>
        <strain evidence="16">Gsoil 348</strain>
    </source>
</reference>
<dbReference type="EC" id="1.17.1.8" evidence="10 13"/>
<sequence length="270" mass="28808">MSETPMRVVVVGAAGRMGLEAMRALSQDAGFEVVAAVVREAQGRSLRDLGYDGDLPVDEDVAVAVSRTKPDVVLDLSRAANASATAQASLGNRIPLVSGVTGISEEVLREIRELADRTETPAMIVPNFAIGAVLMMKFAELAARWIPDAEVIELHHEKKEDAPSGTAMLTAQRIARARVQAPTAPPTKTIKAEGARGGEVEGVPVHSIRLPGLLAHQEVMFGAPGEVLTLRHDAADRSVYMPGVKLCLRKVRSLHGLTTGMDRLLFDEPA</sequence>
<dbReference type="PANTHER" id="PTHR20836">
    <property type="entry name" value="DIHYDRODIPICOLINATE REDUCTASE"/>
    <property type="match status" value="1"/>
</dbReference>
<dbReference type="GO" id="GO:0009089">
    <property type="term" value="P:lysine biosynthetic process via diaminopimelate"/>
    <property type="evidence" value="ECO:0007669"/>
    <property type="project" value="UniProtKB-UniRule"/>
</dbReference>
<dbReference type="UniPathway" id="UPA00034">
    <property type="reaction ID" value="UER00018"/>
</dbReference>
<evidence type="ECO:0000313" key="16">
    <source>
        <dbReference type="EMBL" id="AIE83602.1"/>
    </source>
</evidence>
<dbReference type="Gene3D" id="3.30.360.10">
    <property type="entry name" value="Dihydrodipicolinate Reductase, domain 2"/>
    <property type="match status" value="1"/>
</dbReference>
<feature type="binding site" evidence="13">
    <location>
        <begin position="165"/>
        <end position="166"/>
    </location>
    <ligand>
        <name>(S)-2,3,4,5-tetrahydrodipicolinate</name>
        <dbReference type="ChEBI" id="CHEBI:16845"/>
    </ligand>
</feature>
<keyword evidence="4 13" id="KW-0521">NADP</keyword>
<dbReference type="InterPro" id="IPR000846">
    <property type="entry name" value="DapB_N"/>
</dbReference>
<keyword evidence="17" id="KW-1185">Reference proteome</keyword>
<comment type="pathway">
    <text evidence="9 13">Amino-acid biosynthesis; L-lysine biosynthesis via DAP pathway; (S)-tetrahydrodipicolinate from L-aspartate: step 4/4.</text>
</comment>
<dbReference type="GO" id="GO:0019877">
    <property type="term" value="P:diaminopimelate biosynthetic process"/>
    <property type="evidence" value="ECO:0007669"/>
    <property type="project" value="UniProtKB-UniRule"/>
</dbReference>
<evidence type="ECO:0000259" key="15">
    <source>
        <dbReference type="Pfam" id="PF05173"/>
    </source>
</evidence>
<keyword evidence="6 13" id="KW-0560">Oxidoreductase</keyword>
<feature type="binding site" evidence="13">
    <location>
        <begin position="99"/>
        <end position="101"/>
    </location>
    <ligand>
        <name>NAD(+)</name>
        <dbReference type="ChEBI" id="CHEBI:57540"/>
    </ligand>
</feature>
<evidence type="ECO:0000256" key="1">
    <source>
        <dbReference type="ARBA" id="ARBA00006642"/>
    </source>
</evidence>
<evidence type="ECO:0000256" key="8">
    <source>
        <dbReference type="ARBA" id="ARBA00023154"/>
    </source>
</evidence>
<comment type="catalytic activity">
    <reaction evidence="11 13">
        <text>(S)-2,3,4,5-tetrahydrodipicolinate + NADP(+) + H2O = (2S,4S)-4-hydroxy-2,3,4,5-tetrahydrodipicolinate + NADPH + H(+)</text>
        <dbReference type="Rhea" id="RHEA:35331"/>
        <dbReference type="ChEBI" id="CHEBI:15377"/>
        <dbReference type="ChEBI" id="CHEBI:15378"/>
        <dbReference type="ChEBI" id="CHEBI:16845"/>
        <dbReference type="ChEBI" id="CHEBI:57783"/>
        <dbReference type="ChEBI" id="CHEBI:58349"/>
        <dbReference type="ChEBI" id="CHEBI:67139"/>
        <dbReference type="EC" id="1.17.1.8"/>
    </reaction>
</comment>
<comment type="caution">
    <text evidence="13">Lacks conserved residue(s) required for the propagation of feature annotation.</text>
</comment>
<dbReference type="Pfam" id="PF05173">
    <property type="entry name" value="DapB_C"/>
    <property type="match status" value="1"/>
</dbReference>
<dbReference type="Gene3D" id="3.40.50.720">
    <property type="entry name" value="NAD(P)-binding Rossmann-like Domain"/>
    <property type="match status" value="1"/>
</dbReference>
<dbReference type="PANTHER" id="PTHR20836:SF0">
    <property type="entry name" value="4-HYDROXY-TETRAHYDRODIPICOLINATE REDUCTASE 1, CHLOROPLASTIC-RELATED"/>
    <property type="match status" value="1"/>
</dbReference>
<dbReference type="EMBL" id="CP007139">
    <property type="protein sequence ID" value="AIE83602.1"/>
    <property type="molecule type" value="Genomic_DNA"/>
</dbReference>
<dbReference type="AlphaFoldDB" id="A0A068NJI5"/>
<evidence type="ECO:0000256" key="10">
    <source>
        <dbReference type="ARBA" id="ARBA00038983"/>
    </source>
</evidence>
<comment type="function">
    <text evidence="13">Catalyzes the conversion of 4-hydroxy-tetrahydrodipicolinate (HTPA) to tetrahydrodipicolinate.</text>
</comment>
<dbReference type="HAMAP" id="MF_00102">
    <property type="entry name" value="DapB"/>
    <property type="match status" value="1"/>
</dbReference>
<evidence type="ECO:0000256" key="6">
    <source>
        <dbReference type="ARBA" id="ARBA00023002"/>
    </source>
</evidence>
<feature type="active site" description="Proton donor/acceptor" evidence="13">
    <location>
        <position position="155"/>
    </location>
</feature>
<evidence type="ECO:0000256" key="5">
    <source>
        <dbReference type="ARBA" id="ARBA00022915"/>
    </source>
</evidence>
<dbReference type="HOGENOM" id="CLU_047479_0_1_0"/>
<keyword evidence="7 13" id="KW-0520">NAD</keyword>
<dbReference type="GO" id="GO:0050661">
    <property type="term" value="F:NADP binding"/>
    <property type="evidence" value="ECO:0007669"/>
    <property type="project" value="UniProtKB-UniRule"/>
</dbReference>
<keyword evidence="5 13" id="KW-0220">Diaminopimelate biosynthesis</keyword>
<evidence type="ECO:0000256" key="2">
    <source>
        <dbReference type="ARBA" id="ARBA00022490"/>
    </source>
</evidence>
<evidence type="ECO:0000259" key="14">
    <source>
        <dbReference type="Pfam" id="PF01113"/>
    </source>
</evidence>
<dbReference type="SUPFAM" id="SSF55347">
    <property type="entry name" value="Glyceraldehyde-3-phosphate dehydrogenase-like, C-terminal domain"/>
    <property type="match status" value="1"/>
</dbReference>
<dbReference type="PIRSF" id="PIRSF000161">
    <property type="entry name" value="DHPR"/>
    <property type="match status" value="1"/>
</dbReference>
<evidence type="ECO:0000256" key="11">
    <source>
        <dbReference type="ARBA" id="ARBA00049080"/>
    </source>
</evidence>
<dbReference type="Proteomes" id="UP000027982">
    <property type="component" value="Chromosome"/>
</dbReference>
<keyword evidence="8 13" id="KW-0457">Lysine biosynthesis</keyword>
<keyword evidence="3 13" id="KW-0028">Amino-acid biosynthesis</keyword>
<dbReference type="InterPro" id="IPR036291">
    <property type="entry name" value="NAD(P)-bd_dom_sf"/>
</dbReference>
<proteinExistence type="inferred from homology"/>
<evidence type="ECO:0000313" key="17">
    <source>
        <dbReference type="Proteomes" id="UP000027982"/>
    </source>
</evidence>
<dbReference type="NCBIfam" id="TIGR00036">
    <property type="entry name" value="dapB"/>
    <property type="match status" value="1"/>
</dbReference>
<dbReference type="FunFam" id="3.30.360.10:FF:000009">
    <property type="entry name" value="4-hydroxy-tetrahydrodipicolinate reductase"/>
    <property type="match status" value="1"/>
</dbReference>
<feature type="domain" description="Dihydrodipicolinate reductase N-terminal" evidence="14">
    <location>
        <begin position="6"/>
        <end position="128"/>
    </location>
</feature>
<keyword evidence="2 13" id="KW-0963">Cytoplasm</keyword>
<evidence type="ECO:0000256" key="12">
    <source>
        <dbReference type="ARBA" id="ARBA00049396"/>
    </source>
</evidence>
<dbReference type="Pfam" id="PF01113">
    <property type="entry name" value="DapB_N"/>
    <property type="match status" value="1"/>
</dbReference>
<name>A0A068NJI5_FIMGI</name>
<dbReference type="GO" id="GO:0005829">
    <property type="term" value="C:cytosol"/>
    <property type="evidence" value="ECO:0007669"/>
    <property type="project" value="TreeGrafter"/>
</dbReference>
<evidence type="ECO:0000256" key="4">
    <source>
        <dbReference type="ARBA" id="ARBA00022857"/>
    </source>
</evidence>
<feature type="active site" description="Proton donor" evidence="13">
    <location>
        <position position="159"/>
    </location>
</feature>
<dbReference type="KEGG" id="fgi:OP10G_0234"/>
<dbReference type="SUPFAM" id="SSF51735">
    <property type="entry name" value="NAD(P)-binding Rossmann-fold domains"/>
    <property type="match status" value="1"/>
</dbReference>
<evidence type="ECO:0000256" key="13">
    <source>
        <dbReference type="HAMAP-Rule" id="MF_00102"/>
    </source>
</evidence>
<dbReference type="InterPro" id="IPR023940">
    <property type="entry name" value="DHDPR_bac"/>
</dbReference>
<dbReference type="GO" id="GO:0016726">
    <property type="term" value="F:oxidoreductase activity, acting on CH or CH2 groups, NAD or NADP as acceptor"/>
    <property type="evidence" value="ECO:0007669"/>
    <property type="project" value="UniProtKB-UniRule"/>
</dbReference>
<evidence type="ECO:0000256" key="7">
    <source>
        <dbReference type="ARBA" id="ARBA00023027"/>
    </source>
</evidence>
<feature type="domain" description="Dihydrodipicolinate reductase C-terminal" evidence="15">
    <location>
        <begin position="131"/>
        <end position="265"/>
    </location>
</feature>
<dbReference type="STRING" id="661478.OP10G_0234"/>
<feature type="binding site" evidence="13">
    <location>
        <position position="156"/>
    </location>
    <ligand>
        <name>(S)-2,3,4,5-tetrahydrodipicolinate</name>
        <dbReference type="ChEBI" id="CHEBI:16845"/>
    </ligand>
</feature>
<comment type="caution">
    <text evidence="13">Was originally thought to be a dihydrodipicolinate reductase (DHDPR), catalyzing the conversion of dihydrodipicolinate to tetrahydrodipicolinate. However, it was shown in E.coli that the substrate of the enzymatic reaction is not dihydrodipicolinate (DHDP) but in fact (2S,4S)-4-hydroxy-2,3,4,5-tetrahydrodipicolinic acid (HTPA), the product released by the DapA-catalyzed reaction.</text>
</comment>
<comment type="subcellular location">
    <subcellularLocation>
        <location evidence="13">Cytoplasm</location>
    </subcellularLocation>
</comment>
<evidence type="ECO:0000256" key="3">
    <source>
        <dbReference type="ARBA" id="ARBA00022605"/>
    </source>
</evidence>
<dbReference type="PROSITE" id="PS01298">
    <property type="entry name" value="DAPB"/>
    <property type="match status" value="1"/>
</dbReference>
<organism evidence="16 17">
    <name type="scientific">Fimbriimonas ginsengisoli Gsoil 348</name>
    <dbReference type="NCBI Taxonomy" id="661478"/>
    <lineage>
        <taxon>Bacteria</taxon>
        <taxon>Bacillati</taxon>
        <taxon>Armatimonadota</taxon>
        <taxon>Fimbriimonadia</taxon>
        <taxon>Fimbriimonadales</taxon>
        <taxon>Fimbriimonadaceae</taxon>
        <taxon>Fimbriimonas</taxon>
    </lineage>
</organism>
<evidence type="ECO:0000256" key="9">
    <source>
        <dbReference type="ARBA" id="ARBA00037922"/>
    </source>
</evidence>
<dbReference type="CDD" id="cd02274">
    <property type="entry name" value="DHDPR_N"/>
    <property type="match status" value="1"/>
</dbReference>
<dbReference type="InterPro" id="IPR022663">
    <property type="entry name" value="DapB_C"/>
</dbReference>
<dbReference type="InterPro" id="IPR022664">
    <property type="entry name" value="DapB_N_CS"/>
</dbReference>
<dbReference type="GO" id="GO:0051287">
    <property type="term" value="F:NAD binding"/>
    <property type="evidence" value="ECO:0007669"/>
    <property type="project" value="UniProtKB-UniRule"/>
</dbReference>
<dbReference type="GO" id="GO:0008839">
    <property type="term" value="F:4-hydroxy-tetrahydrodipicolinate reductase"/>
    <property type="evidence" value="ECO:0007669"/>
    <property type="project" value="UniProtKB-UniRule"/>
</dbReference>
<dbReference type="RefSeq" id="WP_025227729.1">
    <property type="nucleotide sequence ID" value="NZ_CP007139.1"/>
</dbReference>
<feature type="binding site" evidence="13">
    <location>
        <begin position="12"/>
        <end position="17"/>
    </location>
    <ligand>
        <name>NAD(+)</name>
        <dbReference type="ChEBI" id="CHEBI:57540"/>
    </ligand>
</feature>
<comment type="catalytic activity">
    <reaction evidence="12 13">
        <text>(S)-2,3,4,5-tetrahydrodipicolinate + NAD(+) + H2O = (2S,4S)-4-hydroxy-2,3,4,5-tetrahydrodipicolinate + NADH + H(+)</text>
        <dbReference type="Rhea" id="RHEA:35323"/>
        <dbReference type="ChEBI" id="CHEBI:15377"/>
        <dbReference type="ChEBI" id="CHEBI:15378"/>
        <dbReference type="ChEBI" id="CHEBI:16845"/>
        <dbReference type="ChEBI" id="CHEBI:57540"/>
        <dbReference type="ChEBI" id="CHEBI:57945"/>
        <dbReference type="ChEBI" id="CHEBI:67139"/>
        <dbReference type="EC" id="1.17.1.8"/>
    </reaction>
</comment>
<comment type="similarity">
    <text evidence="1 13">Belongs to the DapB family.</text>
</comment>
<dbReference type="eggNOG" id="COG0289">
    <property type="taxonomic scope" value="Bacteria"/>
</dbReference>
<gene>
    <name evidence="13" type="primary">dapB</name>
    <name evidence="16" type="ORF">OP10G_0234</name>
</gene>